<accession>A0A6A3V8D7</accession>
<evidence type="ECO:0000313" key="5">
    <source>
        <dbReference type="EMBL" id="KAE9160639.1"/>
    </source>
</evidence>
<dbReference type="Proteomes" id="UP000440732">
    <property type="component" value="Unassembled WGS sequence"/>
</dbReference>
<dbReference type="EMBL" id="QXGD01007570">
    <property type="protein sequence ID" value="KAE9160639.1"/>
    <property type="molecule type" value="Genomic_DNA"/>
</dbReference>
<feature type="compositionally biased region" description="Polar residues" evidence="1">
    <location>
        <begin position="16"/>
        <end position="33"/>
    </location>
</feature>
<evidence type="ECO:0000313" key="2">
    <source>
        <dbReference type="EMBL" id="KAE8961523.1"/>
    </source>
</evidence>
<evidence type="ECO:0000313" key="8">
    <source>
        <dbReference type="Proteomes" id="UP000441208"/>
    </source>
</evidence>
<dbReference type="EMBL" id="QXFZ01007938">
    <property type="protein sequence ID" value="KAE9056289.1"/>
    <property type="molecule type" value="Genomic_DNA"/>
</dbReference>
<protein>
    <submittedName>
        <fullName evidence="5">Uncharacterized protein</fullName>
    </submittedName>
</protein>
<dbReference type="Proteomes" id="UP000440367">
    <property type="component" value="Unassembled WGS sequence"/>
</dbReference>
<evidence type="ECO:0000313" key="3">
    <source>
        <dbReference type="EMBL" id="KAE9056272.1"/>
    </source>
</evidence>
<evidence type="ECO:0000256" key="1">
    <source>
        <dbReference type="SAM" id="MobiDB-lite"/>
    </source>
</evidence>
<feature type="region of interest" description="Disordered" evidence="1">
    <location>
        <begin position="1"/>
        <end position="49"/>
    </location>
</feature>
<dbReference type="Proteomes" id="UP000441208">
    <property type="component" value="Unassembled WGS sequence"/>
</dbReference>
<name>A0A6A3V8D7_9STRA</name>
<dbReference type="EMBL" id="QXFW01005602">
    <property type="protein sequence ID" value="KAE8961523.1"/>
    <property type="molecule type" value="Genomic_DNA"/>
</dbReference>
<evidence type="ECO:0000313" key="4">
    <source>
        <dbReference type="EMBL" id="KAE9056289.1"/>
    </source>
</evidence>
<reference evidence="6 7" key="1">
    <citation type="submission" date="2018-08" db="EMBL/GenBank/DDBJ databases">
        <title>Genomic investigation of the strawberry pathogen Phytophthora fragariae indicates pathogenicity is determined by transcriptional variation in three key races.</title>
        <authorList>
            <person name="Adams T.M."/>
            <person name="Armitage A.D."/>
            <person name="Sobczyk M.K."/>
            <person name="Bates H.J."/>
            <person name="Dunwell J.M."/>
            <person name="Nellist C.F."/>
            <person name="Harrison R.J."/>
        </authorList>
    </citation>
    <scope>NUCLEOTIDE SEQUENCE [LARGE SCALE GENOMIC DNA]</scope>
    <source>
        <strain evidence="5 6">BC-1</strain>
        <strain evidence="3 7">NOV-5</strain>
        <strain evidence="4 8">NOV-71</strain>
        <strain evidence="2 9">SCRP245</strain>
    </source>
</reference>
<dbReference type="AlphaFoldDB" id="A0A6A3V8D7"/>
<proteinExistence type="predicted"/>
<organism evidence="5 6">
    <name type="scientific">Phytophthora fragariae</name>
    <dbReference type="NCBI Taxonomy" id="53985"/>
    <lineage>
        <taxon>Eukaryota</taxon>
        <taxon>Sar</taxon>
        <taxon>Stramenopiles</taxon>
        <taxon>Oomycota</taxon>
        <taxon>Peronosporomycetes</taxon>
        <taxon>Peronosporales</taxon>
        <taxon>Peronosporaceae</taxon>
        <taxon>Phytophthora</taxon>
    </lineage>
</organism>
<gene>
    <name evidence="5" type="ORF">PF002_g32571</name>
    <name evidence="3" type="ORF">PF006_g32728</name>
    <name evidence="4" type="ORF">PF007_g32043</name>
    <name evidence="2" type="ORF">PF011_g29721</name>
</gene>
<evidence type="ECO:0000313" key="6">
    <source>
        <dbReference type="Proteomes" id="UP000440367"/>
    </source>
</evidence>
<evidence type="ECO:0000313" key="7">
    <source>
        <dbReference type="Proteomes" id="UP000440732"/>
    </source>
</evidence>
<sequence>MAKSPPKKQPRLDEATLTTPASVGSGASQTQSVRVDEIEQKAAWSDSPT</sequence>
<comment type="caution">
    <text evidence="5">The sequence shown here is derived from an EMBL/GenBank/DDBJ whole genome shotgun (WGS) entry which is preliminary data.</text>
</comment>
<evidence type="ECO:0000313" key="9">
    <source>
        <dbReference type="Proteomes" id="UP000460718"/>
    </source>
</evidence>
<dbReference type="EMBL" id="QXGA01009685">
    <property type="protein sequence ID" value="KAE9056272.1"/>
    <property type="molecule type" value="Genomic_DNA"/>
</dbReference>
<dbReference type="Proteomes" id="UP000460718">
    <property type="component" value="Unassembled WGS sequence"/>
</dbReference>
<feature type="non-terminal residue" evidence="5">
    <location>
        <position position="49"/>
    </location>
</feature>